<dbReference type="GO" id="GO:0003841">
    <property type="term" value="F:1-acylglycerol-3-phosphate O-acyltransferase activity"/>
    <property type="evidence" value="ECO:0007669"/>
    <property type="project" value="TreeGrafter"/>
</dbReference>
<dbReference type="InterPro" id="IPR002123">
    <property type="entry name" value="Plipid/glycerol_acylTrfase"/>
</dbReference>
<organism evidence="4 5">
    <name type="scientific">Rossellomorea aquimaris</name>
    <dbReference type="NCBI Taxonomy" id="189382"/>
    <lineage>
        <taxon>Bacteria</taxon>
        <taxon>Bacillati</taxon>
        <taxon>Bacillota</taxon>
        <taxon>Bacilli</taxon>
        <taxon>Bacillales</taxon>
        <taxon>Bacillaceae</taxon>
        <taxon>Rossellomorea</taxon>
    </lineage>
</organism>
<keyword evidence="2 4" id="KW-0012">Acyltransferase</keyword>
<dbReference type="PANTHER" id="PTHR10434">
    <property type="entry name" value="1-ACYL-SN-GLYCEROL-3-PHOSPHATE ACYLTRANSFERASE"/>
    <property type="match status" value="1"/>
</dbReference>
<evidence type="ECO:0000256" key="1">
    <source>
        <dbReference type="ARBA" id="ARBA00022679"/>
    </source>
</evidence>
<protein>
    <submittedName>
        <fullName evidence="4">1-acyl-sn-glycerol-3-phosphate acyltransferase</fullName>
    </submittedName>
</protein>
<dbReference type="CDD" id="cd06551">
    <property type="entry name" value="LPLAT"/>
    <property type="match status" value="1"/>
</dbReference>
<dbReference type="SMART" id="SM00563">
    <property type="entry name" value="PlsC"/>
    <property type="match status" value="1"/>
</dbReference>
<evidence type="ECO:0000256" key="2">
    <source>
        <dbReference type="ARBA" id="ARBA00023315"/>
    </source>
</evidence>
<sequence>MIEPKKSPGFQRIFANYLTYLLKKHFYRVWIDDRREERKSPSGHLILANHSSWWDGLMVFYLNHYVIKEDSYGMMSRKGMEEFSFFRKIGAFSVNPDSPKDLLSSLKFAETRLQQKKTVWIFPQGKEEHLEKRPLSFMSGPGFLIERNPGIKVTMVTFYYTFRHDQRPELFIRIFEENGDHSKQSRKELTDSLRTIMEKRLDSLKADIIKEDLSSFQLLLKGFPTNSEWLSFWKRRKRG</sequence>
<dbReference type="AlphaFoldDB" id="A0A366EFL1"/>
<reference evidence="4 5" key="1">
    <citation type="submission" date="2018-06" db="EMBL/GenBank/DDBJ databases">
        <title>Freshwater and sediment microbial communities from various areas in North America, analyzing microbe dynamics in response to fracking.</title>
        <authorList>
            <person name="Lamendella R."/>
        </authorList>
    </citation>
    <scope>NUCLEOTIDE SEQUENCE [LARGE SCALE GENOMIC DNA]</scope>
    <source>
        <strain evidence="4 5">97B</strain>
    </source>
</reference>
<keyword evidence="1 4" id="KW-0808">Transferase</keyword>
<gene>
    <name evidence="4" type="ORF">DET59_12131</name>
</gene>
<dbReference type="GO" id="GO:0005886">
    <property type="term" value="C:plasma membrane"/>
    <property type="evidence" value="ECO:0007669"/>
    <property type="project" value="TreeGrafter"/>
</dbReference>
<feature type="domain" description="Phospholipid/glycerol acyltransferase" evidence="3">
    <location>
        <begin position="44"/>
        <end position="161"/>
    </location>
</feature>
<dbReference type="GO" id="GO:0006654">
    <property type="term" value="P:phosphatidic acid biosynthetic process"/>
    <property type="evidence" value="ECO:0007669"/>
    <property type="project" value="TreeGrafter"/>
</dbReference>
<dbReference type="EMBL" id="QNRJ01000021">
    <property type="protein sequence ID" value="RBP01123.1"/>
    <property type="molecule type" value="Genomic_DNA"/>
</dbReference>
<evidence type="ECO:0000313" key="4">
    <source>
        <dbReference type="EMBL" id="RBP01123.1"/>
    </source>
</evidence>
<name>A0A366EFL1_9BACI</name>
<dbReference type="SUPFAM" id="SSF69593">
    <property type="entry name" value="Glycerol-3-phosphate (1)-acyltransferase"/>
    <property type="match status" value="1"/>
</dbReference>
<evidence type="ECO:0000313" key="5">
    <source>
        <dbReference type="Proteomes" id="UP000252118"/>
    </source>
</evidence>
<comment type="caution">
    <text evidence="4">The sequence shown here is derived from an EMBL/GenBank/DDBJ whole genome shotgun (WGS) entry which is preliminary data.</text>
</comment>
<dbReference type="OrthoDB" id="152799at2"/>
<dbReference type="PANTHER" id="PTHR10434:SF11">
    <property type="entry name" value="1-ACYL-SN-GLYCEROL-3-PHOSPHATE ACYLTRANSFERASE"/>
    <property type="match status" value="1"/>
</dbReference>
<evidence type="ECO:0000259" key="3">
    <source>
        <dbReference type="SMART" id="SM00563"/>
    </source>
</evidence>
<proteinExistence type="predicted"/>
<dbReference type="Proteomes" id="UP000252118">
    <property type="component" value="Unassembled WGS sequence"/>
</dbReference>
<dbReference type="Pfam" id="PF01553">
    <property type="entry name" value="Acyltransferase"/>
    <property type="match status" value="1"/>
</dbReference>
<dbReference type="RefSeq" id="WP_113970976.1">
    <property type="nucleotide sequence ID" value="NZ_QNRJ01000021.1"/>
</dbReference>
<accession>A0A366EFL1</accession>